<dbReference type="SUPFAM" id="SSF52058">
    <property type="entry name" value="L domain-like"/>
    <property type="match status" value="1"/>
</dbReference>
<name>A0A017RTD0_9CLOT</name>
<evidence type="ECO:0008006" key="3">
    <source>
        <dbReference type="Google" id="ProtNLM"/>
    </source>
</evidence>
<protein>
    <recommendedName>
        <fullName evidence="3">Internalin</fullName>
    </recommendedName>
</protein>
<dbReference type="STRING" id="1403537.Q428_15030"/>
<sequence>MIKEGFKFCRTFYEMNEYNTIFIEEKRINECINYINDNNIKSVCFSPRYYINADINFLRSCPNVDTVRIESMNIDYSGLYNLNNLKALHSDNLFTKGFRSELNLKEFSKLELLSIGNWNKNIKGLNECRSLKSLRLWKYKPESRDLQELSRLNDLEVLVLTQSVLTSLKGCGELMKLQCLQLYYIKSLERIDELERISNSLKNLRIEHCKNIKNHEYVTCLKNLVLLDFSECGEIPSINFIKEMGNLKTFTFVGTNIIDGDLSPCIGLGYVGFLDKKHYSHKFNDFKQEFDDGLQHVNNMYKWL</sequence>
<accession>A0A017RTD0</accession>
<dbReference type="Gene3D" id="3.80.10.10">
    <property type="entry name" value="Ribonuclease Inhibitor"/>
    <property type="match status" value="1"/>
</dbReference>
<proteinExistence type="predicted"/>
<comment type="caution">
    <text evidence="1">The sequence shown here is derived from an EMBL/GenBank/DDBJ whole genome shotgun (WGS) entry which is preliminary data.</text>
</comment>
<organism evidence="1 2">
    <name type="scientific">Fervidicella metallireducens AeB</name>
    <dbReference type="NCBI Taxonomy" id="1403537"/>
    <lineage>
        <taxon>Bacteria</taxon>
        <taxon>Bacillati</taxon>
        <taxon>Bacillota</taxon>
        <taxon>Clostridia</taxon>
        <taxon>Eubacteriales</taxon>
        <taxon>Clostridiaceae</taxon>
        <taxon>Fervidicella</taxon>
    </lineage>
</organism>
<evidence type="ECO:0000313" key="2">
    <source>
        <dbReference type="Proteomes" id="UP000019681"/>
    </source>
</evidence>
<evidence type="ECO:0000313" key="1">
    <source>
        <dbReference type="EMBL" id="EYE87140.1"/>
    </source>
</evidence>
<dbReference type="EMBL" id="AZQP01000122">
    <property type="protein sequence ID" value="EYE87140.1"/>
    <property type="molecule type" value="Genomic_DNA"/>
</dbReference>
<dbReference type="OrthoDB" id="9157385at2"/>
<dbReference type="InterPro" id="IPR032675">
    <property type="entry name" value="LRR_dom_sf"/>
</dbReference>
<keyword evidence="2" id="KW-1185">Reference proteome</keyword>
<dbReference type="Proteomes" id="UP000019681">
    <property type="component" value="Unassembled WGS sequence"/>
</dbReference>
<gene>
    <name evidence="1" type="ORF">Q428_15030</name>
</gene>
<reference evidence="1 2" key="1">
    <citation type="journal article" date="2014" name="Genome Announc.">
        <title>Draft Genome Sequence of Fervidicella metallireducens Strain AeBT, an Iron-Reducing Thermoanaerobe from the Great Artesian Basin.</title>
        <authorList>
            <person name="Patel B.K."/>
        </authorList>
    </citation>
    <scope>NUCLEOTIDE SEQUENCE [LARGE SCALE GENOMIC DNA]</scope>
    <source>
        <strain evidence="1 2">AeB</strain>
    </source>
</reference>
<dbReference type="RefSeq" id="WP_051515194.1">
    <property type="nucleotide sequence ID" value="NZ_AZQP01000122.1"/>
</dbReference>
<dbReference type="AlphaFoldDB" id="A0A017RTD0"/>